<dbReference type="Pfam" id="PF20465">
    <property type="entry name" value="MmeI_hel"/>
    <property type="match status" value="1"/>
</dbReference>
<protein>
    <recommendedName>
        <fullName evidence="1">site-specific DNA-methyltransferase (adenine-specific)</fullName>
        <ecNumber evidence="1">2.1.1.72</ecNumber>
    </recommendedName>
</protein>
<dbReference type="InterPro" id="IPR046816">
    <property type="entry name" value="MmeI_Mtase"/>
</dbReference>
<feature type="region of interest" description="Disordered" evidence="5">
    <location>
        <begin position="88"/>
        <end position="112"/>
    </location>
</feature>
<feature type="domain" description="MmeI-like DNA-methyltransferase" evidence="9">
    <location>
        <begin position="421"/>
        <end position="707"/>
    </location>
</feature>
<evidence type="ECO:0000259" key="9">
    <source>
        <dbReference type="Pfam" id="PF20473"/>
    </source>
</evidence>
<dbReference type="InterPro" id="IPR046817">
    <property type="entry name" value="MmeI_N"/>
</dbReference>
<dbReference type="InterPro" id="IPR046820">
    <property type="entry name" value="MmeI_TRD"/>
</dbReference>
<dbReference type="Pfam" id="PF20473">
    <property type="entry name" value="MmeI_Mtase"/>
    <property type="match status" value="1"/>
</dbReference>
<reference evidence="10" key="4">
    <citation type="submission" date="2023-08" db="EMBL/GenBank/DDBJ databases">
        <authorList>
            <person name="Sun Q."/>
            <person name="Zhou Y."/>
        </authorList>
    </citation>
    <scope>NUCLEOTIDE SEQUENCE</scope>
    <source>
        <strain evidence="11">CGMCC 1.8884</strain>
        <strain evidence="10">CGMCC 1.8885</strain>
    </source>
</reference>
<dbReference type="PANTHER" id="PTHR33841">
    <property type="entry name" value="DNA METHYLTRANSFERASE YEEA-RELATED"/>
    <property type="match status" value="1"/>
</dbReference>
<evidence type="ECO:0000313" key="13">
    <source>
        <dbReference type="Proteomes" id="UP000652720"/>
    </source>
</evidence>
<feature type="domain" description="MmeI-like target recognition" evidence="8">
    <location>
        <begin position="774"/>
        <end position="952"/>
    </location>
</feature>
<evidence type="ECO:0000256" key="4">
    <source>
        <dbReference type="ARBA" id="ARBA00047942"/>
    </source>
</evidence>
<sequence>MPKSSFTPEEFVARWSPSGGGERANYVSFLAELCDLIEVPRPDVTTAAGNGSYVFEREVREVFTDGKSTSRFIDLYRQGSFVMETKQGVEKEEKGGNKAKKPVKKKGHGVRGTAGYDTSMVKAKAQAEAYVRFLPAEEGRPPFVLVVDVGYMIEVYAEFTRTGGNYLPFPSALNNRIPLTDLLKPEVRERLRTIWLDPMSLDPSRQAAKATRDVAAKLAELGKSLEKTKGENGQPRFTPEQVSTFLMRMIFTMFAEDMNLFSDDPQKKQEPFKAALGSIKNKPAAFVPSMTELWSNMAKGGYSTFLQAQILHFNGGLFEDVEVLPVTAEQLEMLIDAAKMDWSEVEPSIFGTLVERALNKDERHRLGAHYTPRAYVERLVRRVVLEPLREDWQGVQVEVEDALRGVEEEDDAETHRKARENAVDKVRAFLAALREVKVLDPACGTGNFLYVSMELVKDLEAEVVAFLERLGGQAELIEVGPENFLGLEVNERAAKVASLVLWIGYLQLYAHSHARPVPPEPILKSFKNIRNTDAVLLYSSTRVNDKATRWDGKTRIKTPDGQDVPDPEARIPDMTYLSTAQAPWPFADFIVGNPPFIGAGPMRETLGDGYVKALRSTYKISKLHPGVPDSADFVMYWWFRAAQLMTLPKLRRFGFVTTNSIKQTFNRRVIEQSVDNKTMSLLYAVPDHPWVDEADGADVRIAMTVVGKGSAEGVLERVVSEKVGEYGEFEVETEAVTGRINADLTVGVDVTKAVALKAMEGLSNPGVKLHGKGFIVTPKRAAELGLGRIKGLEEHIREYRNGRDLNGNSRGAMVIDLFGLSEKEVQQSFPEIYQHVKLTVKPERDLNNRASYRNNWWIFGEPRSDFRPALTGLPRYIATVETSKHRTFQFLDKSILPDNMLVAIAHDDAYVLGVLSSRIHVVWALAQGSRLGVGNDPRYNKTRCFNTFPFPEATAEQKAAIRERAQALDDHRKARLALHDDLTLTELYNVLEKLRSGVALTDKERDVHERGLVDTLKGHHDELDALVADAYGWPAELDEQTILGHLSILNAERAAEERQDRVRYLRPEYQNPNATVQALLVEAEEAAAAEAKRPTFPRKLGEQSRVIRQALREAARPMNAEQVARIFRGARTDRVEEVLEVLVALGQAREGAEHGGYVA</sequence>
<dbReference type="InterPro" id="IPR002052">
    <property type="entry name" value="DNA_methylase_N6_adenine_CS"/>
</dbReference>
<dbReference type="InterPro" id="IPR050953">
    <property type="entry name" value="N4_N6_ade-DNA_methylase"/>
</dbReference>
<dbReference type="GO" id="GO:0003676">
    <property type="term" value="F:nucleic acid binding"/>
    <property type="evidence" value="ECO:0007669"/>
    <property type="project" value="InterPro"/>
</dbReference>
<dbReference type="PANTHER" id="PTHR33841:SF1">
    <property type="entry name" value="DNA METHYLTRANSFERASE A"/>
    <property type="match status" value="1"/>
</dbReference>
<evidence type="ECO:0000313" key="10">
    <source>
        <dbReference type="EMBL" id="GGI75148.1"/>
    </source>
</evidence>
<dbReference type="GO" id="GO:0032259">
    <property type="term" value="P:methylation"/>
    <property type="evidence" value="ECO:0007669"/>
    <property type="project" value="UniProtKB-KW"/>
</dbReference>
<comment type="caution">
    <text evidence="10">The sequence shown here is derived from an EMBL/GenBank/DDBJ whole genome shotgun (WGS) entry which is preliminary data.</text>
</comment>
<dbReference type="Pfam" id="PF20464">
    <property type="entry name" value="MmeI_N"/>
    <property type="match status" value="1"/>
</dbReference>
<evidence type="ECO:0000256" key="1">
    <source>
        <dbReference type="ARBA" id="ARBA00011900"/>
    </source>
</evidence>
<feature type="domain" description="MmeI-like helicase spacer" evidence="7">
    <location>
        <begin position="241"/>
        <end position="318"/>
    </location>
</feature>
<evidence type="ECO:0000256" key="3">
    <source>
        <dbReference type="ARBA" id="ARBA00022679"/>
    </source>
</evidence>
<proteinExistence type="predicted"/>
<feature type="compositionally biased region" description="Basic residues" evidence="5">
    <location>
        <begin position="97"/>
        <end position="109"/>
    </location>
</feature>
<dbReference type="RefSeq" id="WP_025566563.1">
    <property type="nucleotide sequence ID" value="NZ_BMLZ01000003.1"/>
</dbReference>
<dbReference type="Gene3D" id="3.40.50.150">
    <property type="entry name" value="Vaccinia Virus protein VP39"/>
    <property type="match status" value="1"/>
</dbReference>
<dbReference type="PROSITE" id="PS00092">
    <property type="entry name" value="N6_MTASE"/>
    <property type="match status" value="1"/>
</dbReference>
<reference evidence="11" key="1">
    <citation type="journal article" date="2014" name="Int. J. Syst. Evol. Microbiol.">
        <title>Complete genome of a new Firmicutes species belonging to the dominant human colonic microbiota ('Ruminococcus bicirculans') reveals two chromosomes and a selective capacity to utilize plant glucans.</title>
        <authorList>
            <consortium name="NISC Comparative Sequencing Program"/>
            <person name="Wegmann U."/>
            <person name="Louis P."/>
            <person name="Goesmann A."/>
            <person name="Henrissat B."/>
            <person name="Duncan S.H."/>
            <person name="Flint H.J."/>
        </authorList>
    </citation>
    <scope>NUCLEOTIDE SEQUENCE</scope>
    <source>
        <strain evidence="11">CGMCC 1.8884</strain>
    </source>
</reference>
<name>A0AAV4K2M9_9DEIO</name>
<dbReference type="GO" id="GO:0009007">
    <property type="term" value="F:site-specific DNA-methyltransferase (adenine-specific) activity"/>
    <property type="evidence" value="ECO:0007669"/>
    <property type="project" value="UniProtKB-EC"/>
</dbReference>
<dbReference type="Proteomes" id="UP000630135">
    <property type="component" value="Unassembled WGS sequence"/>
</dbReference>
<dbReference type="Proteomes" id="UP000652720">
    <property type="component" value="Unassembled WGS sequence"/>
</dbReference>
<feature type="domain" description="MmeI-like N-terminal" evidence="6">
    <location>
        <begin position="9"/>
        <end position="227"/>
    </location>
</feature>
<dbReference type="EC" id="2.1.1.72" evidence="1"/>
<evidence type="ECO:0000256" key="5">
    <source>
        <dbReference type="SAM" id="MobiDB-lite"/>
    </source>
</evidence>
<keyword evidence="12" id="KW-1185">Reference proteome</keyword>
<dbReference type="Pfam" id="PF20466">
    <property type="entry name" value="MmeI_TRD"/>
    <property type="match status" value="1"/>
</dbReference>
<dbReference type="PRINTS" id="PR00507">
    <property type="entry name" value="N12N6MTFRASE"/>
</dbReference>
<evidence type="ECO:0000259" key="7">
    <source>
        <dbReference type="Pfam" id="PF20465"/>
    </source>
</evidence>
<dbReference type="AlphaFoldDB" id="A0AAV4K2M9"/>
<evidence type="ECO:0000259" key="6">
    <source>
        <dbReference type="Pfam" id="PF20464"/>
    </source>
</evidence>
<reference evidence="10" key="2">
    <citation type="journal article" date="2014" name="Int. J. Syst. Evol. Microbiol.">
        <title>Complete genome sequence of Corynebacterium casei LMG S-19264T (=DSM 44701T), isolated from a smear-ripened cheese.</title>
        <authorList>
            <consortium name="US DOE Joint Genome Institute (JGI-PGF)"/>
            <person name="Walter F."/>
            <person name="Albersmeier A."/>
            <person name="Kalinowski J."/>
            <person name="Ruckert C."/>
        </authorList>
    </citation>
    <scope>NUCLEOTIDE SEQUENCE</scope>
    <source>
        <strain evidence="10">CGMCC 1.8885</strain>
    </source>
</reference>
<evidence type="ECO:0000259" key="8">
    <source>
        <dbReference type="Pfam" id="PF20466"/>
    </source>
</evidence>
<dbReference type="EMBL" id="BMLZ01000003">
    <property type="protein sequence ID" value="GGP28685.1"/>
    <property type="molecule type" value="Genomic_DNA"/>
</dbReference>
<evidence type="ECO:0000256" key="2">
    <source>
        <dbReference type="ARBA" id="ARBA00022603"/>
    </source>
</evidence>
<evidence type="ECO:0000313" key="12">
    <source>
        <dbReference type="Proteomes" id="UP000630135"/>
    </source>
</evidence>
<gene>
    <name evidence="11" type="ORF">GCM10008021_03360</name>
    <name evidence="10" type="ORF">GCM10010914_06690</name>
</gene>
<comment type="catalytic activity">
    <reaction evidence="4">
        <text>a 2'-deoxyadenosine in DNA + S-adenosyl-L-methionine = an N(6)-methyl-2'-deoxyadenosine in DNA + S-adenosyl-L-homocysteine + H(+)</text>
        <dbReference type="Rhea" id="RHEA:15197"/>
        <dbReference type="Rhea" id="RHEA-COMP:12418"/>
        <dbReference type="Rhea" id="RHEA-COMP:12419"/>
        <dbReference type="ChEBI" id="CHEBI:15378"/>
        <dbReference type="ChEBI" id="CHEBI:57856"/>
        <dbReference type="ChEBI" id="CHEBI:59789"/>
        <dbReference type="ChEBI" id="CHEBI:90615"/>
        <dbReference type="ChEBI" id="CHEBI:90616"/>
        <dbReference type="EC" id="2.1.1.72"/>
    </reaction>
</comment>
<dbReference type="InterPro" id="IPR029063">
    <property type="entry name" value="SAM-dependent_MTases_sf"/>
</dbReference>
<keyword evidence="3" id="KW-0808">Transferase</keyword>
<keyword evidence="2" id="KW-0489">Methyltransferase</keyword>
<dbReference type="SUPFAM" id="SSF53335">
    <property type="entry name" value="S-adenosyl-L-methionine-dependent methyltransferases"/>
    <property type="match status" value="1"/>
</dbReference>
<reference evidence="12" key="3">
    <citation type="journal article" date="2019" name="Int. J. Syst. Evol. Microbiol.">
        <title>The Global Catalogue of Microorganisms (GCM) 10K type strain sequencing project: providing services to taxonomists for standard genome sequencing and annotation.</title>
        <authorList>
            <consortium name="The Broad Institute Genomics Platform"/>
            <consortium name="The Broad Institute Genome Sequencing Center for Infectious Disease"/>
            <person name="Wu L."/>
            <person name="Ma J."/>
        </authorList>
    </citation>
    <scope>NUCLEOTIDE SEQUENCE [LARGE SCALE GENOMIC DNA]</scope>
    <source>
        <strain evidence="12">CGMCC 1.8884</strain>
    </source>
</reference>
<dbReference type="GeneID" id="59164590"/>
<dbReference type="EMBL" id="BMMA01000004">
    <property type="protein sequence ID" value="GGI75148.1"/>
    <property type="molecule type" value="Genomic_DNA"/>
</dbReference>
<organism evidence="10 13">
    <name type="scientific">Deinococcus wulumuqiensis</name>
    <dbReference type="NCBI Taxonomy" id="980427"/>
    <lineage>
        <taxon>Bacteria</taxon>
        <taxon>Thermotogati</taxon>
        <taxon>Deinococcota</taxon>
        <taxon>Deinococci</taxon>
        <taxon>Deinococcales</taxon>
        <taxon>Deinococcaceae</taxon>
        <taxon>Deinococcus</taxon>
    </lineage>
</organism>
<dbReference type="InterPro" id="IPR046819">
    <property type="entry name" value="MmeI_hel"/>
</dbReference>
<evidence type="ECO:0000313" key="11">
    <source>
        <dbReference type="EMBL" id="GGP28685.1"/>
    </source>
</evidence>
<accession>A0AAV4K2M9</accession>